<keyword evidence="2" id="KW-1185">Reference proteome</keyword>
<proteinExistence type="predicted"/>
<name>A0A518C4P3_9BACT</name>
<accession>A0A518C4P3</accession>
<dbReference type="EMBL" id="CP036289">
    <property type="protein sequence ID" value="QDU74203.1"/>
    <property type="molecule type" value="Genomic_DNA"/>
</dbReference>
<gene>
    <name evidence="1" type="ORF">Pan97_12080</name>
</gene>
<dbReference type="AlphaFoldDB" id="A0A518C4P3"/>
<organism evidence="1 2">
    <name type="scientific">Bremerella volcania</name>
    <dbReference type="NCBI Taxonomy" id="2527984"/>
    <lineage>
        <taxon>Bacteria</taxon>
        <taxon>Pseudomonadati</taxon>
        <taxon>Planctomycetota</taxon>
        <taxon>Planctomycetia</taxon>
        <taxon>Pirellulales</taxon>
        <taxon>Pirellulaceae</taxon>
        <taxon>Bremerella</taxon>
    </lineage>
</organism>
<evidence type="ECO:0000313" key="1">
    <source>
        <dbReference type="EMBL" id="QDU74203.1"/>
    </source>
</evidence>
<dbReference type="Proteomes" id="UP000318626">
    <property type="component" value="Chromosome"/>
</dbReference>
<dbReference type="KEGG" id="bvo:Pan97_12080"/>
<sequence length="107" mass="11901">MDALKAQCRSFREKWSNENEASLMLSMDLSRYPGPLTHGDLNTMQSLAPADRPVGRISFAVRKVVKDYQRGIAISKGTWSVTSRSPMLSVPANDLGLRHLNRLANTV</sequence>
<evidence type="ECO:0000313" key="2">
    <source>
        <dbReference type="Proteomes" id="UP000318626"/>
    </source>
</evidence>
<reference evidence="2" key="1">
    <citation type="submission" date="2019-02" db="EMBL/GenBank/DDBJ databases">
        <title>Deep-cultivation of Planctomycetes and their phenomic and genomic characterization uncovers novel biology.</title>
        <authorList>
            <person name="Wiegand S."/>
            <person name="Jogler M."/>
            <person name="Boedeker C."/>
            <person name="Pinto D."/>
            <person name="Vollmers J."/>
            <person name="Rivas-Marin E."/>
            <person name="Kohn T."/>
            <person name="Peeters S.H."/>
            <person name="Heuer A."/>
            <person name="Rast P."/>
            <person name="Oberbeckmann S."/>
            <person name="Bunk B."/>
            <person name="Jeske O."/>
            <person name="Meyerdierks A."/>
            <person name="Storesund J.E."/>
            <person name="Kallscheuer N."/>
            <person name="Luecker S."/>
            <person name="Lage O.M."/>
            <person name="Pohl T."/>
            <person name="Merkel B.J."/>
            <person name="Hornburger P."/>
            <person name="Mueller R.-W."/>
            <person name="Bruemmer F."/>
            <person name="Labrenz M."/>
            <person name="Spormann A.M."/>
            <person name="Op den Camp H."/>
            <person name="Overmann J."/>
            <person name="Amann R."/>
            <person name="Jetten M.S.M."/>
            <person name="Mascher T."/>
            <person name="Medema M.H."/>
            <person name="Devos D.P."/>
            <person name="Kaster A.-K."/>
            <person name="Ovreas L."/>
            <person name="Rohde M."/>
            <person name="Galperin M.Y."/>
            <person name="Jogler C."/>
        </authorList>
    </citation>
    <scope>NUCLEOTIDE SEQUENCE [LARGE SCALE GENOMIC DNA]</scope>
    <source>
        <strain evidence="2">Pan97</strain>
    </source>
</reference>
<protein>
    <submittedName>
        <fullName evidence="1">Uncharacterized protein</fullName>
    </submittedName>
</protein>